<proteinExistence type="predicted"/>
<name>A0A653BB57_ECTOL</name>
<gene>
    <name evidence="1" type="ORF">POT9AD_4874</name>
</gene>
<evidence type="ECO:0000313" key="1">
    <source>
        <dbReference type="EMBL" id="VDN65849.1"/>
    </source>
</evidence>
<sequence length="205" mass="21932">MFQLTATLRGLAHAHEGADHVGDGLLGVILIGVATGEDDVGGHAIALGETEHILARLGGMHVVDAQVQRRADLELGQHAHGGNATGGVHQRGDRPAMDDAGIRIANDVRRVRQAQGQALAVSALDRHAEHLTMTQCSKKPLRAILNRLFTHLSTPDRTSSNAWGTPDVRMRWTMNRSCQARFRAAPARRNGPTRALAGCKKGCAS</sequence>
<dbReference type="AlphaFoldDB" id="A0A653BB57"/>
<accession>A0A653BB57</accession>
<dbReference type="EMBL" id="LR130779">
    <property type="protein sequence ID" value="VDN65849.1"/>
    <property type="molecule type" value="Genomic_DNA"/>
</dbReference>
<protein>
    <submittedName>
        <fullName evidence="1">Uncharacterized protein</fullName>
    </submittedName>
</protein>
<reference evidence="1" key="1">
    <citation type="submission" date="2018-11" db="EMBL/GenBank/DDBJ databases">
        <authorList>
            <consortium name="Genoscope - CEA"/>
            <person name="William W."/>
        </authorList>
    </citation>
    <scope>NUCLEOTIDE SEQUENCE [LARGE SCALE GENOMIC DNA]</scope>
    <source>
        <strain evidence="1">T9AD</strain>
    </source>
</reference>
<organism evidence="1">
    <name type="scientific">Ectopseudomonas oleovorans</name>
    <name type="common">Pseudomonas oleovorans</name>
    <dbReference type="NCBI Taxonomy" id="301"/>
    <lineage>
        <taxon>Bacteria</taxon>
        <taxon>Pseudomonadati</taxon>
        <taxon>Pseudomonadota</taxon>
        <taxon>Gammaproteobacteria</taxon>
        <taxon>Pseudomonadales</taxon>
        <taxon>Pseudomonadaceae</taxon>
        <taxon>Ectopseudomonas</taxon>
    </lineage>
</organism>